<feature type="compositionally biased region" description="Polar residues" evidence="14">
    <location>
        <begin position="480"/>
        <end position="509"/>
    </location>
</feature>
<keyword evidence="7" id="KW-0132">Cell division</keyword>
<evidence type="ECO:0000256" key="2">
    <source>
        <dbReference type="ARBA" id="ARBA00004496"/>
    </source>
</evidence>
<keyword evidence="10" id="KW-0904">Protein phosphatase</keyword>
<evidence type="ECO:0000256" key="10">
    <source>
        <dbReference type="ARBA" id="ARBA00022912"/>
    </source>
</evidence>
<dbReference type="GO" id="GO:0007096">
    <property type="term" value="P:regulation of exit from mitosis"/>
    <property type="evidence" value="ECO:0007669"/>
    <property type="project" value="UniProtKB-ARBA"/>
</dbReference>
<dbReference type="GO" id="GO:0032954">
    <property type="term" value="P:regulation of cytokinetic process"/>
    <property type="evidence" value="ECO:0007669"/>
    <property type="project" value="UniProtKB-ARBA"/>
</dbReference>
<organism evidence="17 18">
    <name type="scientific">Cyclotella atomus</name>
    <dbReference type="NCBI Taxonomy" id="382360"/>
    <lineage>
        <taxon>Eukaryota</taxon>
        <taxon>Sar</taxon>
        <taxon>Stramenopiles</taxon>
        <taxon>Ochrophyta</taxon>
        <taxon>Bacillariophyta</taxon>
        <taxon>Coscinodiscophyceae</taxon>
        <taxon>Thalassiosirophycidae</taxon>
        <taxon>Stephanodiscales</taxon>
        <taxon>Stephanodiscaceae</taxon>
        <taxon>Cyclotella</taxon>
    </lineage>
</organism>
<dbReference type="PROSITE" id="PS00383">
    <property type="entry name" value="TYR_PHOSPHATASE_1"/>
    <property type="match status" value="1"/>
</dbReference>
<evidence type="ECO:0000256" key="3">
    <source>
        <dbReference type="ARBA" id="ARBA00007315"/>
    </source>
</evidence>
<dbReference type="InterPro" id="IPR029260">
    <property type="entry name" value="DSPn"/>
</dbReference>
<evidence type="ECO:0000256" key="9">
    <source>
        <dbReference type="ARBA" id="ARBA00022801"/>
    </source>
</evidence>
<dbReference type="Proteomes" id="UP001530400">
    <property type="component" value="Unassembled WGS sequence"/>
</dbReference>
<feature type="compositionally biased region" description="Polar residues" evidence="14">
    <location>
        <begin position="516"/>
        <end position="532"/>
    </location>
</feature>
<dbReference type="CDD" id="cd17657">
    <property type="entry name" value="CDC14_N"/>
    <property type="match status" value="1"/>
</dbReference>
<evidence type="ECO:0000313" key="17">
    <source>
        <dbReference type="EMBL" id="KAL3791712.1"/>
    </source>
</evidence>
<dbReference type="PROSITE" id="PS50054">
    <property type="entry name" value="TYR_PHOSPHATASE_DUAL"/>
    <property type="match status" value="1"/>
</dbReference>
<keyword evidence="13" id="KW-0131">Cell cycle</keyword>
<keyword evidence="8" id="KW-0498">Mitosis</keyword>
<evidence type="ECO:0000256" key="13">
    <source>
        <dbReference type="ARBA" id="ARBA00023306"/>
    </source>
</evidence>
<evidence type="ECO:0000256" key="11">
    <source>
        <dbReference type="ARBA" id="ARBA00023242"/>
    </source>
</evidence>
<evidence type="ECO:0000259" key="15">
    <source>
        <dbReference type="PROSITE" id="PS50054"/>
    </source>
</evidence>
<dbReference type="Gene3D" id="3.90.190.10">
    <property type="entry name" value="Protein tyrosine phosphatase superfamily"/>
    <property type="match status" value="2"/>
</dbReference>
<evidence type="ECO:0000256" key="14">
    <source>
        <dbReference type="SAM" id="MobiDB-lite"/>
    </source>
</evidence>
<dbReference type="InterPro" id="IPR044506">
    <property type="entry name" value="CDC14_C"/>
</dbReference>
<dbReference type="InterPro" id="IPR050561">
    <property type="entry name" value="PTP"/>
</dbReference>
<evidence type="ECO:0000256" key="8">
    <source>
        <dbReference type="ARBA" id="ARBA00022776"/>
    </source>
</evidence>
<dbReference type="InterPro" id="IPR016130">
    <property type="entry name" value="Tyr_Pase_AS"/>
</dbReference>
<protein>
    <recommendedName>
        <fullName evidence="4">protein-tyrosine-phosphatase</fullName>
        <ecNumber evidence="4">3.1.3.48</ecNumber>
    </recommendedName>
</protein>
<dbReference type="FunFam" id="3.90.190.10:FF:000038">
    <property type="entry name" value="Tyrosine-protein phosphatase CDC14"/>
    <property type="match status" value="1"/>
</dbReference>
<evidence type="ECO:0000256" key="7">
    <source>
        <dbReference type="ARBA" id="ARBA00022618"/>
    </source>
</evidence>
<evidence type="ECO:0000256" key="5">
    <source>
        <dbReference type="ARBA" id="ARBA00022490"/>
    </source>
</evidence>
<keyword evidence="6" id="KW-0597">Phosphoprotein</keyword>
<dbReference type="GO" id="GO:0005856">
    <property type="term" value="C:cytoskeleton"/>
    <property type="evidence" value="ECO:0007669"/>
    <property type="project" value="UniProtKB-ARBA"/>
</dbReference>
<dbReference type="AlphaFoldDB" id="A0ABD3PUP8"/>
<proteinExistence type="inferred from homology"/>
<dbReference type="GO" id="GO:0031981">
    <property type="term" value="C:nuclear lumen"/>
    <property type="evidence" value="ECO:0007669"/>
    <property type="project" value="UniProtKB-ARBA"/>
</dbReference>
<feature type="domain" description="Tyrosine-protein phosphatase" evidence="15">
    <location>
        <begin position="273"/>
        <end position="434"/>
    </location>
</feature>
<dbReference type="GO" id="GO:0005737">
    <property type="term" value="C:cytoplasm"/>
    <property type="evidence" value="ECO:0007669"/>
    <property type="project" value="UniProtKB-SubCell"/>
</dbReference>
<dbReference type="GO" id="GO:0004725">
    <property type="term" value="F:protein tyrosine phosphatase activity"/>
    <property type="evidence" value="ECO:0007669"/>
    <property type="project" value="UniProtKB-EC"/>
</dbReference>
<feature type="region of interest" description="Disordered" evidence="14">
    <location>
        <begin position="157"/>
        <end position="182"/>
    </location>
</feature>
<dbReference type="SMART" id="SM00195">
    <property type="entry name" value="DSPc"/>
    <property type="match status" value="1"/>
</dbReference>
<dbReference type="InterPro" id="IPR020422">
    <property type="entry name" value="TYR_PHOSPHATASE_DUAL_dom"/>
</dbReference>
<dbReference type="InterPro" id="IPR000340">
    <property type="entry name" value="Dual-sp_phosphatase_cat-dom"/>
</dbReference>
<comment type="similarity">
    <text evidence="3">Belongs to the protein-tyrosine phosphatase family. Non-receptor class CDC14 subfamily.</text>
</comment>
<reference evidence="17 18" key="1">
    <citation type="submission" date="2024-10" db="EMBL/GenBank/DDBJ databases">
        <title>Updated reference genomes for cyclostephanoid diatoms.</title>
        <authorList>
            <person name="Roberts W.R."/>
            <person name="Alverson A.J."/>
        </authorList>
    </citation>
    <scope>NUCLEOTIDE SEQUENCE [LARGE SCALE GENOMIC DNA]</scope>
    <source>
        <strain evidence="17 18">AJA010-31</strain>
    </source>
</reference>
<dbReference type="PROSITE" id="PS50056">
    <property type="entry name" value="TYR_PHOSPHATASE_2"/>
    <property type="match status" value="1"/>
</dbReference>
<feature type="compositionally biased region" description="Low complexity" evidence="14">
    <location>
        <begin position="166"/>
        <end position="178"/>
    </location>
</feature>
<comment type="caution">
    <text evidence="17">The sequence shown here is derived from an EMBL/GenBank/DDBJ whole genome shotgun (WGS) entry which is preliminary data.</text>
</comment>
<dbReference type="PANTHER" id="PTHR23339">
    <property type="entry name" value="TYROSINE SPECIFIC PROTEIN PHOSPHATASE AND DUAL SPECIFICITY PROTEIN PHOSPHATASE"/>
    <property type="match status" value="1"/>
</dbReference>
<dbReference type="CDD" id="cd14499">
    <property type="entry name" value="CDC14_C"/>
    <property type="match status" value="1"/>
</dbReference>
<dbReference type="InterPro" id="IPR000387">
    <property type="entry name" value="Tyr_Pase_dom"/>
</dbReference>
<feature type="region of interest" description="Disordered" evidence="14">
    <location>
        <begin position="478"/>
        <end position="538"/>
    </location>
</feature>
<dbReference type="GO" id="GO:0051301">
    <property type="term" value="P:cell division"/>
    <property type="evidence" value="ECO:0007669"/>
    <property type="project" value="UniProtKB-KW"/>
</dbReference>
<dbReference type="EMBL" id="JALLPJ020000453">
    <property type="protein sequence ID" value="KAL3791712.1"/>
    <property type="molecule type" value="Genomic_DNA"/>
</dbReference>
<evidence type="ECO:0000313" key="18">
    <source>
        <dbReference type="Proteomes" id="UP001530400"/>
    </source>
</evidence>
<keyword evidence="12" id="KW-0469">Meiosis</keyword>
<dbReference type="GO" id="GO:0033554">
    <property type="term" value="P:cellular response to stress"/>
    <property type="evidence" value="ECO:0007669"/>
    <property type="project" value="UniProtKB-ARBA"/>
</dbReference>
<evidence type="ECO:0000256" key="6">
    <source>
        <dbReference type="ARBA" id="ARBA00022553"/>
    </source>
</evidence>
<dbReference type="GO" id="GO:0051321">
    <property type="term" value="P:meiotic cell cycle"/>
    <property type="evidence" value="ECO:0007669"/>
    <property type="project" value="UniProtKB-KW"/>
</dbReference>
<dbReference type="EC" id="3.1.3.48" evidence="4"/>
<evidence type="ECO:0000256" key="1">
    <source>
        <dbReference type="ARBA" id="ARBA00004123"/>
    </source>
</evidence>
<keyword evidence="9" id="KW-0378">Hydrolase</keyword>
<feature type="domain" description="Tyrosine specific protein phosphatases" evidence="16">
    <location>
        <begin position="353"/>
        <end position="421"/>
    </location>
</feature>
<dbReference type="Pfam" id="PF14671">
    <property type="entry name" value="DSPn"/>
    <property type="match status" value="1"/>
</dbReference>
<dbReference type="GO" id="GO:0000278">
    <property type="term" value="P:mitotic cell cycle"/>
    <property type="evidence" value="ECO:0007669"/>
    <property type="project" value="UniProtKB-ARBA"/>
</dbReference>
<keyword evidence="5" id="KW-0963">Cytoplasm</keyword>
<dbReference type="InterPro" id="IPR029021">
    <property type="entry name" value="Prot-tyrosine_phosphatase-like"/>
</dbReference>
<keyword evidence="11" id="KW-0539">Nucleus</keyword>
<evidence type="ECO:0000259" key="16">
    <source>
        <dbReference type="PROSITE" id="PS50056"/>
    </source>
</evidence>
<accession>A0ABD3PUP8</accession>
<keyword evidence="18" id="KW-1185">Reference proteome</keyword>
<name>A0ABD3PUP8_9STRA</name>
<dbReference type="Pfam" id="PF00782">
    <property type="entry name" value="DSPc"/>
    <property type="match status" value="1"/>
</dbReference>
<dbReference type="SUPFAM" id="SSF52799">
    <property type="entry name" value="(Phosphotyrosine protein) phosphatases II"/>
    <property type="match status" value="3"/>
</dbReference>
<comment type="subcellular location">
    <subcellularLocation>
        <location evidence="2">Cytoplasm</location>
    </subcellularLocation>
    <subcellularLocation>
        <location evidence="1">Nucleus</location>
    </subcellularLocation>
</comment>
<evidence type="ECO:0000256" key="4">
    <source>
        <dbReference type="ARBA" id="ARBA00013064"/>
    </source>
</evidence>
<evidence type="ECO:0000256" key="12">
    <source>
        <dbReference type="ARBA" id="ARBA00023254"/>
    </source>
</evidence>
<sequence length="558" mass="62378">MDQTHCHSQDQLWGAVEIIPNRLYYSPLKFFPSETNSDSDTNEPSSQSTASKKEIHYFSIDSSLIYWNFFLDFGPLNLGQLARFCSLVNHKLVAPEFKDCILCYYSGPKGEQKANATFLICAWSMLYLGRSKEEAYWGFREQNDGQCEGVEGKNVSLPPRWRRRNSLGSSSSNSSGSMHHSDKEDLIPFTRVNPLPPFHDASPIVCTYDLSVWDCLCGLEKARQLGFFRYNNTPNNVPPPSLANTSLPQGVHTNSPDPFSVEEYEYFEQVENGDLNWIVSKKILAFAGPQNQKVITPEGFCMLTPADYIPYFLKQNVKLVIRLNKKCYDENDFEKVGIRHVQHYYLDGSCPEMRILQAVMADMESVGKDEAMAIHCKAGLGRTGTCIGAYLMKHYRLTAREVIGWMRICRPGMVIGPQQHFLHDIESIMWQEGDVFRSNLLKEGELAGAASSHSIKNSILATPQTKGIHAGQHVKIVTPDTASSNANSADETSGGVTMTSPTFSETTPLSPIRVSPASTGSLQERIASSTLSEDVPKEGDQANALLERKLRQNLNPFM</sequence>
<gene>
    <name evidence="17" type="ORF">ACHAWO_006274</name>
</gene>